<dbReference type="EMBL" id="CP053452">
    <property type="protein sequence ID" value="QJX00201.1"/>
    <property type="molecule type" value="Genomic_DNA"/>
</dbReference>
<keyword evidence="2" id="KW-0645">Protease</keyword>
<comment type="similarity">
    <text evidence="1">Belongs to the peptidase S1C family.</text>
</comment>
<dbReference type="Pfam" id="PF13365">
    <property type="entry name" value="Trypsin_2"/>
    <property type="match status" value="1"/>
</dbReference>
<evidence type="ECO:0000313" key="5">
    <source>
        <dbReference type="EMBL" id="QJX00201.1"/>
    </source>
</evidence>
<evidence type="ECO:0000256" key="4">
    <source>
        <dbReference type="SAM" id="MobiDB-lite"/>
    </source>
</evidence>
<evidence type="ECO:0000256" key="2">
    <source>
        <dbReference type="ARBA" id="ARBA00022670"/>
    </source>
</evidence>
<organism evidence="5 6">
    <name type="scientific">Frigoriglobus tundricola</name>
    <dbReference type="NCBI Taxonomy" id="2774151"/>
    <lineage>
        <taxon>Bacteria</taxon>
        <taxon>Pseudomonadati</taxon>
        <taxon>Planctomycetota</taxon>
        <taxon>Planctomycetia</taxon>
        <taxon>Gemmatales</taxon>
        <taxon>Gemmataceae</taxon>
        <taxon>Frigoriglobus</taxon>
    </lineage>
</organism>
<proteinExistence type="inferred from homology"/>
<dbReference type="PRINTS" id="PR00834">
    <property type="entry name" value="PROTEASES2C"/>
</dbReference>
<gene>
    <name evidence="5" type="ORF">FTUN_7825</name>
</gene>
<dbReference type="SUPFAM" id="SSF50494">
    <property type="entry name" value="Trypsin-like serine proteases"/>
    <property type="match status" value="1"/>
</dbReference>
<dbReference type="RefSeq" id="WP_171475005.1">
    <property type="nucleotide sequence ID" value="NZ_CP053452.2"/>
</dbReference>
<dbReference type="AlphaFoldDB" id="A0A6M5Z3V7"/>
<dbReference type="Gene3D" id="2.40.10.10">
    <property type="entry name" value="Trypsin-like serine proteases"/>
    <property type="match status" value="2"/>
</dbReference>
<dbReference type="Proteomes" id="UP000503447">
    <property type="component" value="Chromosome"/>
</dbReference>
<dbReference type="GO" id="GO:0004252">
    <property type="term" value="F:serine-type endopeptidase activity"/>
    <property type="evidence" value="ECO:0007669"/>
    <property type="project" value="InterPro"/>
</dbReference>
<feature type="region of interest" description="Disordered" evidence="4">
    <location>
        <begin position="909"/>
        <end position="931"/>
    </location>
</feature>
<dbReference type="InterPro" id="IPR009003">
    <property type="entry name" value="Peptidase_S1_PA"/>
</dbReference>
<protein>
    <submittedName>
        <fullName evidence="5">Uncharacterized protein</fullName>
    </submittedName>
</protein>
<dbReference type="PANTHER" id="PTHR43343:SF3">
    <property type="entry name" value="PROTEASE DO-LIKE 8, CHLOROPLASTIC"/>
    <property type="match status" value="1"/>
</dbReference>
<keyword evidence="3" id="KW-0378">Hydrolase</keyword>
<evidence type="ECO:0000256" key="1">
    <source>
        <dbReference type="ARBA" id="ARBA00010541"/>
    </source>
</evidence>
<dbReference type="InterPro" id="IPR051201">
    <property type="entry name" value="Chloro_Bact_Ser_Proteases"/>
</dbReference>
<keyword evidence="6" id="KW-1185">Reference proteome</keyword>
<dbReference type="InterPro" id="IPR043504">
    <property type="entry name" value="Peptidase_S1_PA_chymotrypsin"/>
</dbReference>
<reference evidence="6" key="1">
    <citation type="submission" date="2020-05" db="EMBL/GenBank/DDBJ databases">
        <title>Frigoriglobus tundricola gen. nov., sp. nov., a psychrotolerant cellulolytic planctomycete of the family Gemmataceae with two divergent copies of 16S rRNA gene.</title>
        <authorList>
            <person name="Kulichevskaya I.S."/>
            <person name="Ivanova A.A."/>
            <person name="Naumoff D.G."/>
            <person name="Beletsky A.V."/>
            <person name="Rijpstra W.I.C."/>
            <person name="Sinninghe Damste J.S."/>
            <person name="Mardanov A.V."/>
            <person name="Ravin N.V."/>
            <person name="Dedysh S.N."/>
        </authorList>
    </citation>
    <scope>NUCLEOTIDE SEQUENCE [LARGE SCALE GENOMIC DNA]</scope>
    <source>
        <strain evidence="6">PL17</strain>
    </source>
</reference>
<sequence length="1242" mass="126772">MRRSLALFAGIIGLVSSARSEDGIPPDTVTAVKRATVFVQVVRPEGAGSGSGFVISVSKDAVLIATNYHVIGPDDFDKKPRLPPAEFVKSLKVPAVTVVFDSGMKTEWSAKAEVIAGDPVNDLAVLRVTGVKNPPKPIEYATPPKLVETMQVYSFGFPFGQALATGKGSPAVTVGKATVSSLRLDDDGELNTVQLDGAINPGNSGGPVVDTKGRLVGVAVATVRGAGIGFAVPAPELGKMMKGRLDGFRMTGTKTADNKLALKAEVGVLDPTGGVRGGALHYVIVPPKGNKPKAGEAIAKMAGARSVPLKVSGGVATGELTLDKAEGDLYVQAVPEGGAGAAGTSRVGNYALTLPKAAGAVVLGPAGTVAPGAGAGEVPPPNGWKEHVAGNKTFICWVPVKVKSQNERSRTSTRGQMRMSHTTLVIDVGPADPTYVIEQITITTVPRRALDQAELTPVLRELILNEVPGGKLTRELDTTMGRFPGKEYLVEKGGGGLRARAFVIGNGLYIIQAMGTRAQLEGAEGTTFLDSVRLQARPPAGGAGAIAGGGGGDPQFRDAVPLGATLVGLEISVAKAAPNAVKGVRAVFLAGDKETYGEWRGAAPSADTETVKLVAKPDYAVGSINARTTPVIHGLSVTFMKVADGKLDPKDTYESEWVGPKDGVGQGPITVGGRGDLALGFIGRTNGTTLTGVGLLYPDTAKKGPDAVAGGPGATGTGTAPQMVGGRTDPEFRDPAPPGGTLIGLEVGVGRLGPNSSVKAVRGVFRVGEKETLGAWHGPSGDDVITERVRLVARPGYAVGALNVRTGPGVYGLSVTFMKEANGKLEPADAYESDWAGAAIGLGPLKVGGTGELARGVSGRKAATTLSAVGLVFGDVGRLEPAPPSAPAPGAMVGDKPAADVGIAAAPPAAVRPGERGPRIQGGGGDPEVRDHAPADGVLVGFHVGLGKFINNDTIKALRPIYRVGDKDSNGVPFGTNPVGLVKVLAKPGYAVGAITVKTGLGIDGMSVTFMKLVDGKLDPTDAYESAWIGGMGGGGPAKIGDGSLVVGVLIKGRGDTVNGVGLIYTDTNKPGLDGAWPAGRPTAIQGGGGDTEFREVGPEGSLLVGLEVGVGRFFDNPVVSTLRPIFRVDDKDTEGEWHGMPKEGTVKETVRVVAKPGYAVAAITAKTGLGMDGLSVTFMKVVDGKFDPRSSYESEWVGGKGGGGPVTIRTDGPLVIGLIGKARADTVSGVGLLLFQAPKKK</sequence>
<name>A0A6M5Z3V7_9BACT</name>
<dbReference type="InterPro" id="IPR001940">
    <property type="entry name" value="Peptidase_S1C"/>
</dbReference>
<dbReference type="PANTHER" id="PTHR43343">
    <property type="entry name" value="PEPTIDASE S12"/>
    <property type="match status" value="1"/>
</dbReference>
<evidence type="ECO:0000313" key="6">
    <source>
        <dbReference type="Proteomes" id="UP000503447"/>
    </source>
</evidence>
<evidence type="ECO:0000256" key="3">
    <source>
        <dbReference type="ARBA" id="ARBA00022801"/>
    </source>
</evidence>
<accession>A0A6M5Z3V7</accession>
<dbReference type="GO" id="GO:0006508">
    <property type="term" value="P:proteolysis"/>
    <property type="evidence" value="ECO:0007669"/>
    <property type="project" value="UniProtKB-KW"/>
</dbReference>
<dbReference type="KEGG" id="ftj:FTUN_7825"/>